<gene>
    <name evidence="8" type="ordered locus">Acid_7329</name>
</gene>
<proteinExistence type="predicted"/>
<keyword evidence="5" id="KW-0408">Iron</keyword>
<dbReference type="PANTHER" id="PTHR11228:SF34">
    <property type="entry name" value="TUNGSTEN-CONTAINING ALDEHYDE FERREDOXIN OXIDOREDUCTASE COFACTOR MODIFYING PROTEIN"/>
    <property type="match status" value="1"/>
</dbReference>
<evidence type="ECO:0000256" key="1">
    <source>
        <dbReference type="ARBA" id="ARBA00001966"/>
    </source>
</evidence>
<dbReference type="SFLD" id="SFLDS00029">
    <property type="entry name" value="Radical_SAM"/>
    <property type="match status" value="1"/>
</dbReference>
<dbReference type="Pfam" id="PF04055">
    <property type="entry name" value="Radical_SAM"/>
    <property type="match status" value="1"/>
</dbReference>
<dbReference type="AlphaFoldDB" id="Q01Q30"/>
<dbReference type="InterPro" id="IPR017200">
    <property type="entry name" value="PqqE-like"/>
</dbReference>
<keyword evidence="2" id="KW-0004">4Fe-4S</keyword>
<evidence type="ECO:0000313" key="8">
    <source>
        <dbReference type="EMBL" id="ABJ88240.1"/>
    </source>
</evidence>
<comment type="cofactor">
    <cofactor evidence="1">
        <name>[4Fe-4S] cluster</name>
        <dbReference type="ChEBI" id="CHEBI:49883"/>
    </cofactor>
</comment>
<dbReference type="PANTHER" id="PTHR11228">
    <property type="entry name" value="RADICAL SAM DOMAIN PROTEIN"/>
    <property type="match status" value="1"/>
</dbReference>
<feature type="domain" description="Radical SAM core" evidence="7">
    <location>
        <begin position="4"/>
        <end position="220"/>
    </location>
</feature>
<dbReference type="Gene3D" id="3.20.20.70">
    <property type="entry name" value="Aldolase class I"/>
    <property type="match status" value="1"/>
</dbReference>
<dbReference type="OrthoDB" id="9782387at2"/>
<dbReference type="SUPFAM" id="SSF102114">
    <property type="entry name" value="Radical SAM enzymes"/>
    <property type="match status" value="1"/>
</dbReference>
<evidence type="ECO:0000259" key="7">
    <source>
        <dbReference type="PROSITE" id="PS51918"/>
    </source>
</evidence>
<reference evidence="8" key="1">
    <citation type="submission" date="2006-10" db="EMBL/GenBank/DDBJ databases">
        <title>Complete sequence of Solibacter usitatus Ellin6076.</title>
        <authorList>
            <consortium name="US DOE Joint Genome Institute"/>
            <person name="Copeland A."/>
            <person name="Lucas S."/>
            <person name="Lapidus A."/>
            <person name="Barry K."/>
            <person name="Detter J.C."/>
            <person name="Glavina del Rio T."/>
            <person name="Hammon N."/>
            <person name="Israni S."/>
            <person name="Dalin E."/>
            <person name="Tice H."/>
            <person name="Pitluck S."/>
            <person name="Thompson L.S."/>
            <person name="Brettin T."/>
            <person name="Bruce D."/>
            <person name="Han C."/>
            <person name="Tapia R."/>
            <person name="Gilna P."/>
            <person name="Schmutz J."/>
            <person name="Larimer F."/>
            <person name="Land M."/>
            <person name="Hauser L."/>
            <person name="Kyrpides N."/>
            <person name="Mikhailova N."/>
            <person name="Janssen P.H."/>
            <person name="Kuske C.R."/>
            <person name="Richardson P."/>
        </authorList>
    </citation>
    <scope>NUCLEOTIDE SEQUENCE</scope>
    <source>
        <strain evidence="8">Ellin6076</strain>
    </source>
</reference>
<dbReference type="CDD" id="cd21123">
    <property type="entry name" value="SPASM_MftC-like"/>
    <property type="match status" value="1"/>
</dbReference>
<organism evidence="8">
    <name type="scientific">Solibacter usitatus (strain Ellin6076)</name>
    <dbReference type="NCBI Taxonomy" id="234267"/>
    <lineage>
        <taxon>Bacteria</taxon>
        <taxon>Pseudomonadati</taxon>
        <taxon>Acidobacteriota</taxon>
        <taxon>Terriglobia</taxon>
        <taxon>Bryobacterales</taxon>
        <taxon>Solibacteraceae</taxon>
        <taxon>Candidatus Solibacter</taxon>
    </lineage>
</organism>
<dbReference type="KEGG" id="sus:Acid_7329"/>
<dbReference type="PIRSF" id="PIRSF037420">
    <property type="entry name" value="PQQ_syn_pqqE"/>
    <property type="match status" value="1"/>
</dbReference>
<protein>
    <submittedName>
        <fullName evidence="8">Radical SAM domain protein</fullName>
    </submittedName>
</protein>
<evidence type="ECO:0000256" key="2">
    <source>
        <dbReference type="ARBA" id="ARBA00022485"/>
    </source>
</evidence>
<dbReference type="SFLD" id="SFLDG01067">
    <property type="entry name" value="SPASM/twitch_domain_containing"/>
    <property type="match status" value="1"/>
</dbReference>
<dbReference type="InterPro" id="IPR058240">
    <property type="entry name" value="rSAM_sf"/>
</dbReference>
<dbReference type="InterPro" id="IPR006638">
    <property type="entry name" value="Elp3/MiaA/NifB-like_rSAM"/>
</dbReference>
<keyword evidence="4" id="KW-0479">Metal-binding</keyword>
<dbReference type="GO" id="GO:0051539">
    <property type="term" value="F:4 iron, 4 sulfur cluster binding"/>
    <property type="evidence" value="ECO:0007669"/>
    <property type="project" value="UniProtKB-KW"/>
</dbReference>
<keyword evidence="3" id="KW-0949">S-adenosyl-L-methionine</keyword>
<evidence type="ECO:0000256" key="6">
    <source>
        <dbReference type="ARBA" id="ARBA00023014"/>
    </source>
</evidence>
<dbReference type="SFLD" id="SFLDG01386">
    <property type="entry name" value="main_SPASM_domain-containing"/>
    <property type="match status" value="1"/>
</dbReference>
<dbReference type="eggNOG" id="COG0535">
    <property type="taxonomic scope" value="Bacteria"/>
</dbReference>
<dbReference type="CDD" id="cd01335">
    <property type="entry name" value="Radical_SAM"/>
    <property type="match status" value="1"/>
</dbReference>
<dbReference type="STRING" id="234267.Acid_7329"/>
<name>Q01Q30_SOLUE</name>
<dbReference type="SMART" id="SM00729">
    <property type="entry name" value="Elp3"/>
    <property type="match status" value="1"/>
</dbReference>
<accession>Q01Q30</accession>
<evidence type="ECO:0000256" key="5">
    <source>
        <dbReference type="ARBA" id="ARBA00023004"/>
    </source>
</evidence>
<dbReference type="InterPro" id="IPR013785">
    <property type="entry name" value="Aldolase_TIM"/>
</dbReference>
<dbReference type="PROSITE" id="PS51918">
    <property type="entry name" value="RADICAL_SAM"/>
    <property type="match status" value="1"/>
</dbReference>
<dbReference type="HOGENOM" id="CLU_009273_4_0_0"/>
<dbReference type="InterPro" id="IPR050377">
    <property type="entry name" value="Radical_SAM_PqqE_MftC-like"/>
</dbReference>
<sequence length="355" mass="39317">MNFDQSPMLVIWEATQACDLACVHCRASAQSERSASELTTEQGYRLLDEIRSFGEPLMVFTGGDPLKRPDLFDLIRYSVKIGLRTNVTPSATPLLTNEAIDKFKEAGVSRMAISVDGHDAQSHDDFRGIPGTFDRAMEALRHARDIGLDTQFQTTVTRRNMDHLPEIAEIVKEMRSKMWSLFFLIVTGRALASEDLAAEEYEQVFDFMYNLSKTAPFGIKTTEAMHYRRYIAQRMKAEHGAVGSEAAKGVAFRTAGVSDGKGFVFVSHQGEIFPSGFLPVSGGNVLNEALTDVYRNSELFKTLRDTTQREGKCGICEYQKVCGGSRSRAYALTGDFLASDPRCIYQPNAADAIAG</sequence>
<dbReference type="GO" id="GO:0003824">
    <property type="term" value="F:catalytic activity"/>
    <property type="evidence" value="ECO:0007669"/>
    <property type="project" value="InterPro"/>
</dbReference>
<evidence type="ECO:0000256" key="3">
    <source>
        <dbReference type="ARBA" id="ARBA00022691"/>
    </source>
</evidence>
<keyword evidence="6" id="KW-0411">Iron-sulfur</keyword>
<dbReference type="EMBL" id="CP000473">
    <property type="protein sequence ID" value="ABJ88240.1"/>
    <property type="molecule type" value="Genomic_DNA"/>
</dbReference>
<dbReference type="GO" id="GO:0046872">
    <property type="term" value="F:metal ion binding"/>
    <property type="evidence" value="ECO:0007669"/>
    <property type="project" value="UniProtKB-KW"/>
</dbReference>
<dbReference type="InterPro" id="IPR007197">
    <property type="entry name" value="rSAM"/>
</dbReference>
<evidence type="ECO:0000256" key="4">
    <source>
        <dbReference type="ARBA" id="ARBA00022723"/>
    </source>
</evidence>
<dbReference type="InParanoid" id="Q01Q30"/>
<dbReference type="NCBIfam" id="TIGR04053">
    <property type="entry name" value="TIGR04053 family radical SAM/SPASM domain-containing protein"/>
    <property type="match status" value="1"/>
</dbReference>